<feature type="region of interest" description="Disordered" evidence="1">
    <location>
        <begin position="35"/>
        <end position="79"/>
    </location>
</feature>
<dbReference type="EMBL" id="KU878088">
    <property type="protein sequence ID" value="AMS01315.1"/>
    <property type="molecule type" value="Genomic_DNA"/>
</dbReference>
<evidence type="ECO:0000313" key="2">
    <source>
        <dbReference type="EMBL" id="AMS01315.1"/>
    </source>
</evidence>
<protein>
    <submittedName>
        <fullName evidence="2">Uncharacterized protein</fullName>
    </submittedName>
</protein>
<feature type="compositionally biased region" description="Basic residues" evidence="1">
    <location>
        <begin position="54"/>
        <end position="74"/>
    </location>
</feature>
<dbReference type="RefSeq" id="YP_009283135.1">
    <property type="nucleotide sequence ID" value="NC_031039.1"/>
</dbReference>
<evidence type="ECO:0000313" key="3">
    <source>
        <dbReference type="Proteomes" id="UP000202618"/>
    </source>
</evidence>
<name>A0A172JIC7_BPPB1</name>
<dbReference type="GeneID" id="29058949"/>
<feature type="compositionally biased region" description="Acidic residues" evidence="1">
    <location>
        <begin position="35"/>
        <end position="49"/>
    </location>
</feature>
<accession>A0A172JIC7</accession>
<evidence type="ECO:0000256" key="1">
    <source>
        <dbReference type="SAM" id="MobiDB-lite"/>
    </source>
</evidence>
<dbReference type="Proteomes" id="UP000202618">
    <property type="component" value="Segment"/>
</dbReference>
<organism evidence="2 3">
    <name type="scientific">Bacillus phage AR9</name>
    <dbReference type="NCBI Taxonomy" id="1815509"/>
    <lineage>
        <taxon>Viruses</taxon>
        <taxon>Duplodnaviria</taxon>
        <taxon>Heunggongvirae</taxon>
        <taxon>Uroviricota</taxon>
        <taxon>Caudoviricetes</taxon>
        <taxon>Takahashivirus</taxon>
        <taxon>Bacillus phage PBS1</taxon>
    </lineage>
</organism>
<gene>
    <name evidence="2" type="ORF">AR9_g231</name>
</gene>
<dbReference type="KEGG" id="vg:29058949"/>
<sequence length="398" mass="45636">MSKRQEVMKKLSEKEIKDFGLKSEEEIEDLHEELGIIEDEEENIEEEIVEEKPKKKAVSKKKTSTQTKKKSNKKKTSDNSDIRDILSGITIDVSNIEFSEKSPLESTSDIDFILNGKPTFQVVANQSAYIAHMESIRMADINSIVNSTMSPSASRQKLYKIVYSKINATSLGKISYKDWLRITSFYDFNTLLYGIYCQTYPTDSTFEISCGHCQGTNTVIVNNETLVDVKDEETFAKLHEIIGNVSNVDELLEKSLVNKFNRIVLPHDKILLDVQTPSLYDHLELIGSVNPEMLQENEQILTTMMFIKNLYVIDIQQLKANNKVKYVKIDDKESIFQIIKNLEVEDVKALAQAISDRSEKYAIDYKIKTHKCSNCGEQLGDIEIDMEEMLFHRLLQED</sequence>
<reference evidence="2 3" key="1">
    <citation type="journal article" date="2016" name="Virology">
        <title>The genome of AR9, a giant transducing Bacillus phage encoding two multisubunit RNA polymerases.</title>
        <authorList>
            <person name="Lavysh D."/>
            <person name="Sokolova M."/>
            <person name="Minakhin L."/>
            <person name="Yakunina M."/>
            <person name="Artamonova T."/>
            <person name="Kozyavkin S."/>
            <person name="Makarova K.S."/>
            <person name="Koonin E.V."/>
            <person name="Severinov K."/>
        </authorList>
    </citation>
    <scope>NUCLEOTIDE SEQUENCE [LARGE SCALE GENOMIC DNA]</scope>
</reference>
<proteinExistence type="predicted"/>